<evidence type="ECO:0000256" key="1">
    <source>
        <dbReference type="SAM" id="Phobius"/>
    </source>
</evidence>
<dbReference type="EMBL" id="JAABLM010000021">
    <property type="protein sequence ID" value="NBL66054.1"/>
    <property type="molecule type" value="Genomic_DNA"/>
</dbReference>
<keyword evidence="3" id="KW-1185">Reference proteome</keyword>
<protein>
    <recommendedName>
        <fullName evidence="4">HTH luxR-type domain-containing protein</fullName>
    </recommendedName>
</protein>
<organism evidence="2 3">
    <name type="scientific">Flavobacterium ichthyis</name>
    <dbReference type="NCBI Taxonomy" id="2698827"/>
    <lineage>
        <taxon>Bacteria</taxon>
        <taxon>Pseudomonadati</taxon>
        <taxon>Bacteroidota</taxon>
        <taxon>Flavobacteriia</taxon>
        <taxon>Flavobacteriales</taxon>
        <taxon>Flavobacteriaceae</taxon>
        <taxon>Flavobacterium</taxon>
    </lineage>
</organism>
<keyword evidence="1" id="KW-0812">Transmembrane</keyword>
<evidence type="ECO:0000313" key="2">
    <source>
        <dbReference type="EMBL" id="NBL66054.1"/>
    </source>
</evidence>
<dbReference type="InterPro" id="IPR011990">
    <property type="entry name" value="TPR-like_helical_dom_sf"/>
</dbReference>
<keyword evidence="1" id="KW-1133">Transmembrane helix</keyword>
<dbReference type="Proteomes" id="UP000798602">
    <property type="component" value="Unassembled WGS sequence"/>
</dbReference>
<comment type="caution">
    <text evidence="2">The sequence shown here is derived from an EMBL/GenBank/DDBJ whole genome shotgun (WGS) entry which is preliminary data.</text>
</comment>
<gene>
    <name evidence="2" type="ORF">GV828_12685</name>
</gene>
<evidence type="ECO:0000313" key="3">
    <source>
        <dbReference type="Proteomes" id="UP000798602"/>
    </source>
</evidence>
<dbReference type="SUPFAM" id="SSF48452">
    <property type="entry name" value="TPR-like"/>
    <property type="match status" value="1"/>
</dbReference>
<sequence>MLVNARELLYSNHENCEKLSENIYEYALKTNNQEIADYSLLFILKSNFYQRNYELVIKDIGKLRSNAIKHNNLEILCDAHLLKAITLSNLNDFNGAVNEIQEVANIVNKMPNQNSRIIYTGLMHQNQAIIYYNNHSGREVVLRYLKLALYQFKKIQVLPETGFVMYPKNDLLRANYDFIANEYVALKMTDSAKYYLAKTLATKARYPDPRRTVMTYNNYGYISYLEKNYLDALKFYSKSEAVAKTSDDSRLLHGAYEGLSIVHNKLGNFKEANHYMYLKVAIDEQNRIISQKSVANSLDDIFDEKNKTINEKNKQLSNLQIVLGIGGLLGGLSLILLFREFKKQKTTKKQLQFLVNQKLNRVSSRKNNSKGVDLEKLVELAIQNDAAFYPKFRESNRDFISKLITLAPSINTSELKLAAYLKLDFSAKEIAQYTKTTVRSVEAKKYRLRKRLNIPTDQDIHLWLSQL</sequence>
<name>A0ABW9ZBF6_9FLAO</name>
<accession>A0ABW9ZBF6</accession>
<keyword evidence="1" id="KW-0472">Membrane</keyword>
<evidence type="ECO:0008006" key="4">
    <source>
        <dbReference type="Google" id="ProtNLM"/>
    </source>
</evidence>
<proteinExistence type="predicted"/>
<dbReference type="RefSeq" id="WP_166537872.1">
    <property type="nucleotide sequence ID" value="NZ_JAABLM010000021.1"/>
</dbReference>
<feature type="transmembrane region" description="Helical" evidence="1">
    <location>
        <begin position="319"/>
        <end position="338"/>
    </location>
</feature>
<dbReference type="InterPro" id="IPR016032">
    <property type="entry name" value="Sig_transdc_resp-reg_C-effctor"/>
</dbReference>
<dbReference type="Gene3D" id="1.25.40.10">
    <property type="entry name" value="Tetratricopeptide repeat domain"/>
    <property type="match status" value="1"/>
</dbReference>
<reference evidence="3" key="1">
    <citation type="submission" date="2020-01" db="EMBL/GenBank/DDBJ databases">
        <title>Sphingomonas sp. strain CSW-10.</title>
        <authorList>
            <person name="Chen W.-M."/>
        </authorList>
    </citation>
    <scope>NUCLEOTIDE SEQUENCE [LARGE SCALE GENOMIC DNA]</scope>
    <source>
        <strain evidence="3">NST-5</strain>
    </source>
</reference>
<dbReference type="SUPFAM" id="SSF46894">
    <property type="entry name" value="C-terminal effector domain of the bipartite response regulators"/>
    <property type="match status" value="1"/>
</dbReference>